<name>A0A8J3C6L7_9PSEU</name>
<comment type="caution">
    <text evidence="9">The sequence shown here is derived from an EMBL/GenBank/DDBJ whole genome shotgun (WGS) entry which is preliminary data.</text>
</comment>
<keyword evidence="10" id="KW-1185">Reference proteome</keyword>
<dbReference type="PANTHER" id="PTHR43124:SF3">
    <property type="entry name" value="CHLORAMPHENICOL EFFLUX PUMP RV0191"/>
    <property type="match status" value="1"/>
</dbReference>
<dbReference type="AlphaFoldDB" id="A0A8J3C6L7"/>
<comment type="subcellular location">
    <subcellularLocation>
        <location evidence="1">Cell membrane</location>
        <topology evidence="1">Multi-pass membrane protein</topology>
    </subcellularLocation>
</comment>
<evidence type="ECO:0000256" key="1">
    <source>
        <dbReference type="ARBA" id="ARBA00004651"/>
    </source>
</evidence>
<keyword evidence="2" id="KW-1003">Cell membrane</keyword>
<dbReference type="InterPro" id="IPR020846">
    <property type="entry name" value="MFS_dom"/>
</dbReference>
<keyword evidence="5 7" id="KW-0472">Membrane</keyword>
<feature type="transmembrane region" description="Helical" evidence="7">
    <location>
        <begin position="311"/>
        <end position="328"/>
    </location>
</feature>
<feature type="transmembrane region" description="Helical" evidence="7">
    <location>
        <begin position="225"/>
        <end position="250"/>
    </location>
</feature>
<dbReference type="GO" id="GO:0005886">
    <property type="term" value="C:plasma membrane"/>
    <property type="evidence" value="ECO:0007669"/>
    <property type="project" value="UniProtKB-SubCell"/>
</dbReference>
<dbReference type="PRINTS" id="PR01035">
    <property type="entry name" value="TCRTETA"/>
</dbReference>
<evidence type="ECO:0000256" key="7">
    <source>
        <dbReference type="SAM" id="Phobius"/>
    </source>
</evidence>
<gene>
    <name evidence="9" type="ORF">GCM10012275_11000</name>
</gene>
<feature type="transmembrane region" description="Helical" evidence="7">
    <location>
        <begin position="177"/>
        <end position="195"/>
    </location>
</feature>
<protein>
    <submittedName>
        <fullName evidence="9">MFS transporter</fullName>
    </submittedName>
</protein>
<feature type="transmembrane region" description="Helical" evidence="7">
    <location>
        <begin position="289"/>
        <end position="305"/>
    </location>
</feature>
<dbReference type="InterPro" id="IPR036259">
    <property type="entry name" value="MFS_trans_sf"/>
</dbReference>
<dbReference type="InterPro" id="IPR050189">
    <property type="entry name" value="MFS_Efflux_Transporters"/>
</dbReference>
<evidence type="ECO:0000256" key="3">
    <source>
        <dbReference type="ARBA" id="ARBA00022692"/>
    </source>
</evidence>
<feature type="domain" description="Major facilitator superfamily (MFS) profile" evidence="8">
    <location>
        <begin position="22"/>
        <end position="402"/>
    </location>
</feature>
<dbReference type="EMBL" id="BMMK01000003">
    <property type="protein sequence ID" value="GGM41836.1"/>
    <property type="molecule type" value="Genomic_DNA"/>
</dbReference>
<reference evidence="9" key="1">
    <citation type="journal article" date="2014" name="Int. J. Syst. Evol. Microbiol.">
        <title>Complete genome sequence of Corynebacterium casei LMG S-19264T (=DSM 44701T), isolated from a smear-ripened cheese.</title>
        <authorList>
            <consortium name="US DOE Joint Genome Institute (JGI-PGF)"/>
            <person name="Walter F."/>
            <person name="Albersmeier A."/>
            <person name="Kalinowski J."/>
            <person name="Ruckert C."/>
        </authorList>
    </citation>
    <scope>NUCLEOTIDE SEQUENCE</scope>
    <source>
        <strain evidence="9">CGMCC 4.5737</strain>
    </source>
</reference>
<feature type="transmembrane region" description="Helical" evidence="7">
    <location>
        <begin position="147"/>
        <end position="165"/>
    </location>
</feature>
<feature type="transmembrane region" description="Helical" evidence="7">
    <location>
        <begin position="256"/>
        <end position="277"/>
    </location>
</feature>
<dbReference type="Proteomes" id="UP000637578">
    <property type="component" value="Unassembled WGS sequence"/>
</dbReference>
<proteinExistence type="predicted"/>
<evidence type="ECO:0000313" key="9">
    <source>
        <dbReference type="EMBL" id="GGM41836.1"/>
    </source>
</evidence>
<dbReference type="InterPro" id="IPR001958">
    <property type="entry name" value="Tet-R_TetA/multi-R_MdtG-like"/>
</dbReference>
<dbReference type="InterPro" id="IPR011701">
    <property type="entry name" value="MFS"/>
</dbReference>
<keyword evidence="4 7" id="KW-1133">Transmembrane helix</keyword>
<dbReference type="GO" id="GO:0022857">
    <property type="term" value="F:transmembrane transporter activity"/>
    <property type="evidence" value="ECO:0007669"/>
    <property type="project" value="InterPro"/>
</dbReference>
<organism evidence="9 10">
    <name type="scientific">Longimycelium tulufanense</name>
    <dbReference type="NCBI Taxonomy" id="907463"/>
    <lineage>
        <taxon>Bacteria</taxon>
        <taxon>Bacillati</taxon>
        <taxon>Actinomycetota</taxon>
        <taxon>Actinomycetes</taxon>
        <taxon>Pseudonocardiales</taxon>
        <taxon>Pseudonocardiaceae</taxon>
        <taxon>Longimycelium</taxon>
    </lineage>
</organism>
<dbReference type="PROSITE" id="PS50850">
    <property type="entry name" value="MFS"/>
    <property type="match status" value="1"/>
</dbReference>
<evidence type="ECO:0000259" key="8">
    <source>
        <dbReference type="PROSITE" id="PS50850"/>
    </source>
</evidence>
<dbReference type="SUPFAM" id="SSF103473">
    <property type="entry name" value="MFS general substrate transporter"/>
    <property type="match status" value="1"/>
</dbReference>
<dbReference type="Gene3D" id="1.20.1250.20">
    <property type="entry name" value="MFS general substrate transporter like domains"/>
    <property type="match status" value="2"/>
</dbReference>
<dbReference type="Pfam" id="PF00083">
    <property type="entry name" value="Sugar_tr"/>
    <property type="match status" value="1"/>
</dbReference>
<feature type="transmembrane region" description="Helical" evidence="7">
    <location>
        <begin position="23"/>
        <end position="41"/>
    </location>
</feature>
<accession>A0A8J3C6L7</accession>
<evidence type="ECO:0000256" key="6">
    <source>
        <dbReference type="SAM" id="MobiDB-lite"/>
    </source>
</evidence>
<evidence type="ECO:0000256" key="4">
    <source>
        <dbReference type="ARBA" id="ARBA00022989"/>
    </source>
</evidence>
<feature type="transmembrane region" description="Helical" evidence="7">
    <location>
        <begin position="349"/>
        <end position="371"/>
    </location>
</feature>
<feature type="transmembrane region" description="Helical" evidence="7">
    <location>
        <begin position="47"/>
        <end position="68"/>
    </location>
</feature>
<evidence type="ECO:0000313" key="10">
    <source>
        <dbReference type="Proteomes" id="UP000637578"/>
    </source>
</evidence>
<feature type="transmembrane region" description="Helical" evidence="7">
    <location>
        <begin position="88"/>
        <end position="107"/>
    </location>
</feature>
<dbReference type="RefSeq" id="WP_229686076.1">
    <property type="nucleotide sequence ID" value="NZ_BMMK01000003.1"/>
</dbReference>
<dbReference type="Pfam" id="PF07690">
    <property type="entry name" value="MFS_1"/>
    <property type="match status" value="1"/>
</dbReference>
<sequence length="460" mass="46811">MATTGTATNGTAPRIEPRFPGEVWVLVAAAFVIAVGFGLVAPVLPTFAASFHVGVAAATFIVSSFALVRLAFAPASGRLVNRFGERPIYLVGLLIVAITTGACAFATDYWQLLALRSAAGVGSTMFTVSGVGLLIRLTPPPLRGRASGLWATSFLLGSITGPVLGSGLGEISLRAPFLVYGATLLLAATIVWFFLRRSTLAAPPDGTDGPAMTIGTALRHPTYRAALVSGFANGWVVFGVRVAVMPLFVANVLHRGSGLAGISLAVFAAGDAAVLMLAGRVADARGRKPLVLVGLVVLGGGTAALGLSEEVWLFLAASLVAGIGAGLLNPPQNAALADIVGAKGRGGPALAGFQMATDVGAILGPLAAGVVADHFSYGTAFGLTAIVAALAFLAWLPAPETLPQGSTDHAAKDVALDCGRLEECGDLPTGRRLPTNDAARATQANRTARRQGCREGTARS</sequence>
<feature type="region of interest" description="Disordered" evidence="6">
    <location>
        <begin position="425"/>
        <end position="460"/>
    </location>
</feature>
<evidence type="ECO:0000256" key="2">
    <source>
        <dbReference type="ARBA" id="ARBA00022475"/>
    </source>
</evidence>
<keyword evidence="3 7" id="KW-0812">Transmembrane</keyword>
<evidence type="ECO:0000256" key="5">
    <source>
        <dbReference type="ARBA" id="ARBA00023136"/>
    </source>
</evidence>
<feature type="transmembrane region" description="Helical" evidence="7">
    <location>
        <begin position="377"/>
        <end position="396"/>
    </location>
</feature>
<feature type="transmembrane region" description="Helical" evidence="7">
    <location>
        <begin position="113"/>
        <end position="135"/>
    </location>
</feature>
<dbReference type="InterPro" id="IPR005828">
    <property type="entry name" value="MFS_sugar_transport-like"/>
</dbReference>
<dbReference type="PANTHER" id="PTHR43124">
    <property type="entry name" value="PURINE EFFLUX PUMP PBUE"/>
    <property type="match status" value="1"/>
</dbReference>
<dbReference type="CDD" id="cd17325">
    <property type="entry name" value="MFS_MdtG_SLC18_like"/>
    <property type="match status" value="1"/>
</dbReference>
<reference evidence="9" key="2">
    <citation type="submission" date="2020-09" db="EMBL/GenBank/DDBJ databases">
        <authorList>
            <person name="Sun Q."/>
            <person name="Zhou Y."/>
        </authorList>
    </citation>
    <scope>NUCLEOTIDE SEQUENCE</scope>
    <source>
        <strain evidence="9">CGMCC 4.5737</strain>
    </source>
</reference>